<protein>
    <submittedName>
        <fullName evidence="2">Uncharacterized protein</fullName>
    </submittedName>
</protein>
<sequence>MATRKPNAQGLRRFPQPMLKDHGLPGTRKGPIQTKKVRPKFHDMAVQVTGYDEIPEDRRMTREQHLGDASDRVVRAVSANTVHSEEAYRRKDDAEGDDASQLGEQFDDKEIMASEWVDAAPQKVKPTTPVIGDMKVCTCVG</sequence>
<feature type="region of interest" description="Disordered" evidence="1">
    <location>
        <begin position="80"/>
        <end position="104"/>
    </location>
</feature>
<keyword evidence="3" id="KW-1185">Reference proteome</keyword>
<evidence type="ECO:0000256" key="1">
    <source>
        <dbReference type="SAM" id="MobiDB-lite"/>
    </source>
</evidence>
<dbReference type="GeneID" id="25909743"/>
<accession>A0A0L0FP90</accession>
<gene>
    <name evidence="2" type="ORF">SARC_09239</name>
</gene>
<name>A0A0L0FP90_9EUKA</name>
<dbReference type="Proteomes" id="UP000054560">
    <property type="component" value="Unassembled WGS sequence"/>
</dbReference>
<dbReference type="EMBL" id="KQ242511">
    <property type="protein sequence ID" value="KNC78326.1"/>
    <property type="molecule type" value="Genomic_DNA"/>
</dbReference>
<reference evidence="2 3" key="1">
    <citation type="submission" date="2011-02" db="EMBL/GenBank/DDBJ databases">
        <title>The Genome Sequence of Sphaeroforma arctica JP610.</title>
        <authorList>
            <consortium name="The Broad Institute Genome Sequencing Platform"/>
            <person name="Russ C."/>
            <person name="Cuomo C."/>
            <person name="Young S.K."/>
            <person name="Zeng Q."/>
            <person name="Gargeya S."/>
            <person name="Alvarado L."/>
            <person name="Berlin A."/>
            <person name="Chapman S.B."/>
            <person name="Chen Z."/>
            <person name="Freedman E."/>
            <person name="Gellesch M."/>
            <person name="Goldberg J."/>
            <person name="Griggs A."/>
            <person name="Gujja S."/>
            <person name="Heilman E."/>
            <person name="Heiman D."/>
            <person name="Howarth C."/>
            <person name="Mehta T."/>
            <person name="Neiman D."/>
            <person name="Pearson M."/>
            <person name="Roberts A."/>
            <person name="Saif S."/>
            <person name="Shea T."/>
            <person name="Shenoy N."/>
            <person name="Sisk P."/>
            <person name="Stolte C."/>
            <person name="Sykes S."/>
            <person name="White J."/>
            <person name="Yandava C."/>
            <person name="Burger G."/>
            <person name="Gray M.W."/>
            <person name="Holland P.W.H."/>
            <person name="King N."/>
            <person name="Lang F.B.F."/>
            <person name="Roger A.J."/>
            <person name="Ruiz-Trillo I."/>
            <person name="Haas B."/>
            <person name="Nusbaum C."/>
            <person name="Birren B."/>
        </authorList>
    </citation>
    <scope>NUCLEOTIDE SEQUENCE [LARGE SCALE GENOMIC DNA]</scope>
    <source>
        <strain evidence="2 3">JP610</strain>
    </source>
</reference>
<dbReference type="RefSeq" id="XP_014152228.1">
    <property type="nucleotide sequence ID" value="XM_014296753.1"/>
</dbReference>
<feature type="compositionally biased region" description="Basic and acidic residues" evidence="1">
    <location>
        <begin position="83"/>
        <end position="93"/>
    </location>
</feature>
<organism evidence="2 3">
    <name type="scientific">Sphaeroforma arctica JP610</name>
    <dbReference type="NCBI Taxonomy" id="667725"/>
    <lineage>
        <taxon>Eukaryota</taxon>
        <taxon>Ichthyosporea</taxon>
        <taxon>Ichthyophonida</taxon>
        <taxon>Sphaeroforma</taxon>
    </lineage>
</organism>
<dbReference type="AlphaFoldDB" id="A0A0L0FP90"/>
<evidence type="ECO:0000313" key="2">
    <source>
        <dbReference type="EMBL" id="KNC78326.1"/>
    </source>
</evidence>
<proteinExistence type="predicted"/>
<feature type="region of interest" description="Disordered" evidence="1">
    <location>
        <begin position="1"/>
        <end position="36"/>
    </location>
</feature>
<evidence type="ECO:0000313" key="3">
    <source>
        <dbReference type="Proteomes" id="UP000054560"/>
    </source>
</evidence>